<gene>
    <name evidence="2" type="ORF">AD929_08570</name>
</gene>
<proteinExistence type="predicted"/>
<accession>A0A149QUD0</accession>
<name>A0A149QUD0_9PROT</name>
<evidence type="ECO:0000313" key="2">
    <source>
        <dbReference type="EMBL" id="KXV00938.1"/>
    </source>
</evidence>
<comment type="caution">
    <text evidence="2">The sequence shown here is derived from an EMBL/GenBank/DDBJ whole genome shotgun (WGS) entry which is preliminary data.</text>
</comment>
<evidence type="ECO:0000313" key="3">
    <source>
        <dbReference type="Proteomes" id="UP000075573"/>
    </source>
</evidence>
<reference evidence="2 3" key="1">
    <citation type="submission" date="2015-06" db="EMBL/GenBank/DDBJ databases">
        <title>Improved classification and identification of acetic acid bacteria using matrix-assisted laser desorption/ionization time-of-flight mass spectrometry; Gluconobacter nephelii and Gluconobacter uchimurae are later heterotypic synonyms of Gluconobacter japonicus and Gluconobacter oxydans, respectively.</title>
        <authorList>
            <person name="Li L."/>
            <person name="Cleenwerck I."/>
            <person name="De Vuyst L."/>
            <person name="Vandamme P."/>
        </authorList>
    </citation>
    <scope>NUCLEOTIDE SEQUENCE [LARGE SCALE GENOMIC DNA]</scope>
    <source>
        <strain evidence="2 3">LMG 1764</strain>
    </source>
</reference>
<evidence type="ECO:0000256" key="1">
    <source>
        <dbReference type="SAM" id="MobiDB-lite"/>
    </source>
</evidence>
<feature type="region of interest" description="Disordered" evidence="1">
    <location>
        <begin position="1"/>
        <end position="35"/>
    </location>
</feature>
<feature type="compositionally biased region" description="Basic and acidic residues" evidence="1">
    <location>
        <begin position="11"/>
        <end position="23"/>
    </location>
</feature>
<dbReference type="EMBL" id="LHZB01000113">
    <property type="protein sequence ID" value="KXV00938.1"/>
    <property type="molecule type" value="Genomic_DNA"/>
</dbReference>
<dbReference type="PATRIC" id="fig|442.7.peg.2764"/>
<dbReference type="AlphaFoldDB" id="A0A149QUD0"/>
<sequence>MMGNRMVDSLKFGERSDRLDRANPEPSFPACRQEGVETVRATPWRSGHGEETVQTTNMLAGMAVKTEVV</sequence>
<dbReference type="Proteomes" id="UP000075573">
    <property type="component" value="Unassembled WGS sequence"/>
</dbReference>
<organism evidence="2 3">
    <name type="scientific">Gluconobacter potus</name>
    <dbReference type="NCBI Taxonomy" id="2724927"/>
    <lineage>
        <taxon>Bacteria</taxon>
        <taxon>Pseudomonadati</taxon>
        <taxon>Pseudomonadota</taxon>
        <taxon>Alphaproteobacteria</taxon>
        <taxon>Acetobacterales</taxon>
        <taxon>Acetobacteraceae</taxon>
        <taxon>Gluconobacter</taxon>
    </lineage>
</organism>
<protein>
    <submittedName>
        <fullName evidence="2">Uncharacterized protein</fullName>
    </submittedName>
</protein>